<dbReference type="Gene3D" id="3.40.1000.70">
    <property type="entry name" value="PknH-like extracellular domain"/>
    <property type="match status" value="1"/>
</dbReference>
<proteinExistence type="predicted"/>
<feature type="domain" description="PknH-like extracellular" evidence="1">
    <location>
        <begin position="45"/>
        <end position="228"/>
    </location>
</feature>
<accession>A0ABT1M300</accession>
<keyword evidence="3" id="KW-1185">Reference proteome</keyword>
<dbReference type="EMBL" id="JANDBD010000005">
    <property type="protein sequence ID" value="MCP9273533.1"/>
    <property type="molecule type" value="Genomic_DNA"/>
</dbReference>
<dbReference type="InterPro" id="IPR038232">
    <property type="entry name" value="PknH-like_Extracell_sf"/>
</dbReference>
<gene>
    <name evidence="2" type="ORF">NM203_15195</name>
</gene>
<dbReference type="Proteomes" id="UP001651690">
    <property type="component" value="Unassembled WGS sequence"/>
</dbReference>
<reference evidence="2 3" key="1">
    <citation type="submission" date="2022-06" db="EMBL/GenBank/DDBJ databases">
        <title>Mycolicibacterium sp. CAU 1645 isolated from seawater.</title>
        <authorList>
            <person name="Kim W."/>
        </authorList>
    </citation>
    <scope>NUCLEOTIDE SEQUENCE [LARGE SCALE GENOMIC DNA]</scope>
    <source>
        <strain evidence="2 3">CAU 1645</strain>
    </source>
</reference>
<sequence>MRTLRAVVSGMVVAALLLLTGCTGVVTGTAQRPAGAVPDDLPPLRESQLEPLLLSVDDLNEMVNSLTMVLVSDVEELQDNAHVVSDPDCLGSIYSAEKDVYGTGSTAVRDQVIREPGDDNEHWAEQTLVLYPSAAEARDIVGESESKWTECGGFSVAVDDPQGSYIWQVEDARSEGDVITQVVAQEDADGWDCQHAMTSVSNLVVETRACAFGIGDDAEKMAAEIVDRAAKAAK</sequence>
<evidence type="ECO:0000313" key="2">
    <source>
        <dbReference type="EMBL" id="MCP9273533.1"/>
    </source>
</evidence>
<name>A0ABT1M300_9MYCO</name>
<dbReference type="InterPro" id="IPR026954">
    <property type="entry name" value="PknH-like_Extracell"/>
</dbReference>
<comment type="caution">
    <text evidence="2">The sequence shown here is derived from an EMBL/GenBank/DDBJ whole genome shotgun (WGS) entry which is preliminary data.</text>
</comment>
<dbReference type="Pfam" id="PF14032">
    <property type="entry name" value="PknH_C"/>
    <property type="match status" value="1"/>
</dbReference>
<evidence type="ECO:0000313" key="3">
    <source>
        <dbReference type="Proteomes" id="UP001651690"/>
    </source>
</evidence>
<protein>
    <submittedName>
        <fullName evidence="2">Sensor domain-containing protein</fullName>
    </submittedName>
</protein>
<dbReference type="RefSeq" id="WP_255060822.1">
    <property type="nucleotide sequence ID" value="NZ_JANDBD010000005.1"/>
</dbReference>
<evidence type="ECO:0000259" key="1">
    <source>
        <dbReference type="Pfam" id="PF14032"/>
    </source>
</evidence>
<organism evidence="2 3">
    <name type="scientific">Mycolicibacterium arenosum</name>
    <dbReference type="NCBI Taxonomy" id="2952157"/>
    <lineage>
        <taxon>Bacteria</taxon>
        <taxon>Bacillati</taxon>
        <taxon>Actinomycetota</taxon>
        <taxon>Actinomycetes</taxon>
        <taxon>Mycobacteriales</taxon>
        <taxon>Mycobacteriaceae</taxon>
        <taxon>Mycolicibacterium</taxon>
    </lineage>
</organism>
<dbReference type="PROSITE" id="PS51257">
    <property type="entry name" value="PROKAR_LIPOPROTEIN"/>
    <property type="match status" value="1"/>
</dbReference>